<dbReference type="Pfam" id="PF24764">
    <property type="entry name" value="rva_4"/>
    <property type="match status" value="1"/>
</dbReference>
<dbReference type="InterPro" id="IPR058913">
    <property type="entry name" value="Integrase_dom_put"/>
</dbReference>
<dbReference type="InterPro" id="IPR012337">
    <property type="entry name" value="RNaseH-like_sf"/>
</dbReference>
<gene>
    <name evidence="2" type="ORF">DPMN_148805</name>
</gene>
<dbReference type="GO" id="GO:0003676">
    <property type="term" value="F:nucleic acid binding"/>
    <property type="evidence" value="ECO:0007669"/>
    <property type="project" value="InterPro"/>
</dbReference>
<organism evidence="2 3">
    <name type="scientific">Dreissena polymorpha</name>
    <name type="common">Zebra mussel</name>
    <name type="synonym">Mytilus polymorpha</name>
    <dbReference type="NCBI Taxonomy" id="45954"/>
    <lineage>
        <taxon>Eukaryota</taxon>
        <taxon>Metazoa</taxon>
        <taxon>Spiralia</taxon>
        <taxon>Lophotrochozoa</taxon>
        <taxon>Mollusca</taxon>
        <taxon>Bivalvia</taxon>
        <taxon>Autobranchia</taxon>
        <taxon>Heteroconchia</taxon>
        <taxon>Euheterodonta</taxon>
        <taxon>Imparidentia</taxon>
        <taxon>Neoheterodontei</taxon>
        <taxon>Myida</taxon>
        <taxon>Dreissenoidea</taxon>
        <taxon>Dreissenidae</taxon>
        <taxon>Dreissena</taxon>
    </lineage>
</organism>
<evidence type="ECO:0000313" key="3">
    <source>
        <dbReference type="Proteomes" id="UP000828390"/>
    </source>
</evidence>
<reference evidence="2" key="1">
    <citation type="journal article" date="2019" name="bioRxiv">
        <title>The Genome of the Zebra Mussel, Dreissena polymorpha: A Resource for Invasive Species Research.</title>
        <authorList>
            <person name="McCartney M.A."/>
            <person name="Auch B."/>
            <person name="Kono T."/>
            <person name="Mallez S."/>
            <person name="Zhang Y."/>
            <person name="Obille A."/>
            <person name="Becker A."/>
            <person name="Abrahante J.E."/>
            <person name="Garbe J."/>
            <person name="Badalamenti J.P."/>
            <person name="Herman A."/>
            <person name="Mangelson H."/>
            <person name="Liachko I."/>
            <person name="Sullivan S."/>
            <person name="Sone E.D."/>
            <person name="Koren S."/>
            <person name="Silverstein K.A.T."/>
            <person name="Beckman K.B."/>
            <person name="Gohl D.M."/>
        </authorList>
    </citation>
    <scope>NUCLEOTIDE SEQUENCE</scope>
    <source>
        <strain evidence="2">Duluth1</strain>
        <tissue evidence="2">Whole animal</tissue>
    </source>
</reference>
<accession>A0A9D4FCI0</accession>
<dbReference type="InterPro" id="IPR036397">
    <property type="entry name" value="RNaseH_sf"/>
</dbReference>
<feature type="domain" description="Integrase core" evidence="1">
    <location>
        <begin position="42"/>
        <end position="233"/>
    </location>
</feature>
<reference evidence="2" key="2">
    <citation type="submission" date="2020-11" db="EMBL/GenBank/DDBJ databases">
        <authorList>
            <person name="McCartney M.A."/>
            <person name="Auch B."/>
            <person name="Kono T."/>
            <person name="Mallez S."/>
            <person name="Becker A."/>
            <person name="Gohl D.M."/>
            <person name="Silverstein K.A.T."/>
            <person name="Koren S."/>
            <person name="Bechman K.B."/>
            <person name="Herman A."/>
            <person name="Abrahante J.E."/>
            <person name="Garbe J."/>
        </authorList>
    </citation>
    <scope>NUCLEOTIDE SEQUENCE</scope>
    <source>
        <strain evidence="2">Duluth1</strain>
        <tissue evidence="2">Whole animal</tissue>
    </source>
</reference>
<protein>
    <recommendedName>
        <fullName evidence="1">Integrase core domain-containing protein</fullName>
    </recommendedName>
</protein>
<comment type="caution">
    <text evidence="2">The sequence shown here is derived from an EMBL/GenBank/DDBJ whole genome shotgun (WGS) entry which is preliminary data.</text>
</comment>
<dbReference type="EMBL" id="JAIWYP010000007">
    <property type="protein sequence ID" value="KAH3795256.1"/>
    <property type="molecule type" value="Genomic_DNA"/>
</dbReference>
<dbReference type="PANTHER" id="PTHR46791:SF5">
    <property type="entry name" value="CLR5 DOMAIN-CONTAINING PROTEIN-RELATED"/>
    <property type="match status" value="1"/>
</dbReference>
<evidence type="ECO:0000313" key="2">
    <source>
        <dbReference type="EMBL" id="KAH3795256.1"/>
    </source>
</evidence>
<dbReference type="SUPFAM" id="SSF53098">
    <property type="entry name" value="Ribonuclease H-like"/>
    <property type="match status" value="1"/>
</dbReference>
<name>A0A9D4FCI0_DREPO</name>
<keyword evidence="3" id="KW-1185">Reference proteome</keyword>
<dbReference type="Proteomes" id="UP000828390">
    <property type="component" value="Unassembled WGS sequence"/>
</dbReference>
<sequence>MVQGQLQSLGHRVQRQRVADSVIRVDEAAVAMRWCNSIRRWVYNVAGPNSLWHIDGNHKLIRWGFFIHGGIDGSPRMCVFLHATTNNKATTMTKTFMTGTQRYGVPSRVRSDHGLENTGVGTFMIAHRGPRRGSFITGRSFHNQRIERIWRDLFASATSVFHSLFTYLEESGQLDDLANPVHMWCLHHVFVPRVQRALDIFREGWNFQRLSGERGRTLTQLYIEGMMRQAGQGHKGIDDMVFRAPEEAIQDHDEYGIDDEVEVAPREDMIINVSNVDCPLNEQGFTRLEQTVNIESDHQGVDCFLACVDF</sequence>
<evidence type="ECO:0000259" key="1">
    <source>
        <dbReference type="Pfam" id="PF24764"/>
    </source>
</evidence>
<dbReference type="AlphaFoldDB" id="A0A9D4FCI0"/>
<dbReference type="Gene3D" id="3.30.420.10">
    <property type="entry name" value="Ribonuclease H-like superfamily/Ribonuclease H"/>
    <property type="match status" value="1"/>
</dbReference>
<proteinExistence type="predicted"/>
<dbReference type="PANTHER" id="PTHR46791">
    <property type="entry name" value="EXPRESSED PROTEIN"/>
    <property type="match status" value="1"/>
</dbReference>